<keyword evidence="3" id="KW-1185">Reference proteome</keyword>
<protein>
    <submittedName>
        <fullName evidence="2">Integrase-like protein</fullName>
    </submittedName>
</protein>
<name>A0A4R6V401_9ACTN</name>
<accession>A0A4R6V401</accession>
<feature type="compositionally biased region" description="Basic and acidic residues" evidence="1">
    <location>
        <begin position="232"/>
        <end position="246"/>
    </location>
</feature>
<organism evidence="2 3">
    <name type="scientific">Actinorugispora endophytica</name>
    <dbReference type="NCBI Taxonomy" id="1605990"/>
    <lineage>
        <taxon>Bacteria</taxon>
        <taxon>Bacillati</taxon>
        <taxon>Actinomycetota</taxon>
        <taxon>Actinomycetes</taxon>
        <taxon>Streptosporangiales</taxon>
        <taxon>Nocardiopsidaceae</taxon>
        <taxon>Actinorugispora</taxon>
    </lineage>
</organism>
<sequence>MVVWVHFRTAVTCTQVPAEVCSQVPGVRSPASIHWPASGTQKGSASRIPFEFQSEGMSISRRTVSRHLLALGLNHRKFIDPIGEPNWEPRKITARRPGHMVHVDVKKVSRIPDGGGRRAHGCGSAQAKATERLKRKNKRGGYVYLHSAIDGFSRLAYTEALPKEKVSTAIGFMHRARLVRRPRHHPYRADRHRQRRALPRRRVRPSTTRVTSPAHHALHTSTQRQGRAPQTDPDRRVPLRPRMDLRRRTRSRARHVERPLQLPSPSRHCRRPTASLAAPNRCHQRDGLIQLVRCSKTRPGPR</sequence>
<comment type="caution">
    <text evidence="2">The sequence shown here is derived from an EMBL/GenBank/DDBJ whole genome shotgun (WGS) entry which is preliminary data.</text>
</comment>
<gene>
    <name evidence="2" type="ORF">EV190_104134</name>
</gene>
<dbReference type="Proteomes" id="UP000295281">
    <property type="component" value="Unassembled WGS sequence"/>
</dbReference>
<dbReference type="EMBL" id="SNYN01000004">
    <property type="protein sequence ID" value="TDQ53345.1"/>
    <property type="molecule type" value="Genomic_DNA"/>
</dbReference>
<feature type="region of interest" description="Disordered" evidence="1">
    <location>
        <begin position="110"/>
        <end position="131"/>
    </location>
</feature>
<feature type="compositionally biased region" description="Basic residues" evidence="1">
    <location>
        <begin position="181"/>
        <end position="204"/>
    </location>
</feature>
<feature type="region of interest" description="Disordered" evidence="1">
    <location>
        <begin position="181"/>
        <end position="273"/>
    </location>
</feature>
<evidence type="ECO:0000256" key="1">
    <source>
        <dbReference type="SAM" id="MobiDB-lite"/>
    </source>
</evidence>
<evidence type="ECO:0000313" key="3">
    <source>
        <dbReference type="Proteomes" id="UP000295281"/>
    </source>
</evidence>
<proteinExistence type="predicted"/>
<evidence type="ECO:0000313" key="2">
    <source>
        <dbReference type="EMBL" id="TDQ53345.1"/>
    </source>
</evidence>
<reference evidence="2 3" key="1">
    <citation type="submission" date="2019-03" db="EMBL/GenBank/DDBJ databases">
        <title>Genomic Encyclopedia of Type Strains, Phase IV (KMG-IV): sequencing the most valuable type-strain genomes for metagenomic binning, comparative biology and taxonomic classification.</title>
        <authorList>
            <person name="Goeker M."/>
        </authorList>
    </citation>
    <scope>NUCLEOTIDE SEQUENCE [LARGE SCALE GENOMIC DNA]</scope>
    <source>
        <strain evidence="2 3">DSM 46770</strain>
    </source>
</reference>
<dbReference type="AlphaFoldDB" id="A0A4R6V401"/>